<dbReference type="InterPro" id="IPR015946">
    <property type="entry name" value="KH_dom-like_a/b"/>
</dbReference>
<dbReference type="Gene3D" id="3.30.300.20">
    <property type="match status" value="1"/>
</dbReference>
<protein>
    <submittedName>
        <fullName evidence="1">Peroxiredoxin OsmC</fullName>
        <ecNumber evidence="1">1.11.1.15</ecNumber>
    </submittedName>
</protein>
<comment type="caution">
    <text evidence="1">The sequence shown here is derived from an EMBL/GenBank/DDBJ whole genome shotgun (WGS) entry which is preliminary data.</text>
</comment>
<reference evidence="1 2" key="1">
    <citation type="submission" date="2019-11" db="EMBL/GenBank/DDBJ databases">
        <authorList>
            <person name="Criscuolo A."/>
        </authorList>
    </citation>
    <scope>NUCLEOTIDE SEQUENCE [LARGE SCALE GENOMIC DNA]</scope>
    <source>
        <strain evidence="1">CIP111667</strain>
    </source>
</reference>
<sequence>MALVSRASASWSGNLFQGSGSASLDSSKLATFDINWKARTEENGGTTNPEELIGAAHAACYSMAFSNVLDSNGTPPTQINTGAKVTFDPGAEGGAAITGIHLTVSATVENLSEEDFQKLAVAAKEGCPVSKALAGTEITLTASLA</sequence>
<dbReference type="Proteomes" id="UP000419743">
    <property type="component" value="Unassembled WGS sequence"/>
</dbReference>
<keyword evidence="2" id="KW-1185">Reference proteome</keyword>
<dbReference type="Pfam" id="PF02566">
    <property type="entry name" value="OsmC"/>
    <property type="match status" value="1"/>
</dbReference>
<proteinExistence type="predicted"/>
<dbReference type="RefSeq" id="WP_156743397.1">
    <property type="nucleotide sequence ID" value="NZ_CACRYJ010000068.1"/>
</dbReference>
<name>A0A7M4DRL5_9MICO</name>
<dbReference type="EMBL" id="CACRYJ010000068">
    <property type="protein sequence ID" value="VZO40109.1"/>
    <property type="molecule type" value="Genomic_DNA"/>
</dbReference>
<gene>
    <name evidence="1" type="primary">osmC</name>
    <name evidence="1" type="ORF">HALOF300_04811</name>
</gene>
<keyword evidence="1" id="KW-0560">Oxidoreductase</keyword>
<dbReference type="GO" id="GO:0006979">
    <property type="term" value="P:response to oxidative stress"/>
    <property type="evidence" value="ECO:0007669"/>
    <property type="project" value="InterPro"/>
</dbReference>
<dbReference type="AlphaFoldDB" id="A0A7M4DRL5"/>
<evidence type="ECO:0000313" key="1">
    <source>
        <dbReference type="EMBL" id="VZO40109.1"/>
    </source>
</evidence>
<evidence type="ECO:0000313" key="2">
    <source>
        <dbReference type="Proteomes" id="UP000419743"/>
    </source>
</evidence>
<accession>A0A7M4DRL5</accession>
<dbReference type="InterPro" id="IPR052707">
    <property type="entry name" value="OsmC_Ohr_Peroxiredoxin"/>
</dbReference>
<keyword evidence="1" id="KW-0575">Peroxidase</keyword>
<dbReference type="NCBIfam" id="TIGR03562">
    <property type="entry name" value="osmo_induc_OsmC"/>
    <property type="match status" value="1"/>
</dbReference>
<organism evidence="1 2">
    <name type="scientific">Occultella aeris</name>
    <dbReference type="NCBI Taxonomy" id="2761496"/>
    <lineage>
        <taxon>Bacteria</taxon>
        <taxon>Bacillati</taxon>
        <taxon>Actinomycetota</taxon>
        <taxon>Actinomycetes</taxon>
        <taxon>Micrococcales</taxon>
        <taxon>Ruaniaceae</taxon>
        <taxon>Occultella</taxon>
    </lineage>
</organism>
<dbReference type="InterPro" id="IPR003718">
    <property type="entry name" value="OsmC/Ohr_fam"/>
</dbReference>
<dbReference type="SUPFAM" id="SSF82784">
    <property type="entry name" value="OsmC-like"/>
    <property type="match status" value="1"/>
</dbReference>
<dbReference type="InterPro" id="IPR019904">
    <property type="entry name" value="Peroxiredoxin_OsmC"/>
</dbReference>
<dbReference type="PANTHER" id="PTHR42830">
    <property type="entry name" value="OSMOTICALLY INDUCIBLE FAMILY PROTEIN"/>
    <property type="match status" value="1"/>
</dbReference>
<dbReference type="EC" id="1.11.1.15" evidence="1"/>
<dbReference type="PANTHER" id="PTHR42830:SF1">
    <property type="entry name" value="OSMOTICALLY INDUCIBLE FAMILY PROTEIN"/>
    <property type="match status" value="1"/>
</dbReference>
<dbReference type="InterPro" id="IPR036102">
    <property type="entry name" value="OsmC/Ohrsf"/>
</dbReference>
<dbReference type="GO" id="GO:0004601">
    <property type="term" value="F:peroxidase activity"/>
    <property type="evidence" value="ECO:0007669"/>
    <property type="project" value="UniProtKB-KW"/>
</dbReference>